<evidence type="ECO:0000256" key="3">
    <source>
        <dbReference type="ARBA" id="ARBA00010217"/>
    </source>
</evidence>
<evidence type="ECO:0000256" key="17">
    <source>
        <dbReference type="ARBA" id="ARBA00023180"/>
    </source>
</evidence>
<dbReference type="FunFam" id="1.10.510.10:FF:000240">
    <property type="entry name" value="Lectin-domain containing receptor kinase A4.3"/>
    <property type="match status" value="1"/>
</dbReference>
<evidence type="ECO:0000256" key="12">
    <source>
        <dbReference type="ARBA" id="ARBA00022821"/>
    </source>
</evidence>
<sequence>MVGCSAKIHLQSTHHPPFVILILFFLITPCFAAPLAFNFTGFAPNDGKRISYERAYPADGTIQLVTNQNDLNTAARVGRATYMNPMHLWDKASRNLTDFTTYFSFTINSQGSTTYGDGLTFFLAPAGSRLPIKPRKGGSLALTNQPLNSTGNRFVAVEFDIFHDQGWDPEHEHVGIDINSLQSATNVTWWITDSILEGRRNEAWVSYNSSSTNISVVFTGFRNNATVYQSLSYIVDLRDYLPDQVTFGFSAATGKKATAVHRIHAWSFSSTLGMVEEVNSTNPAVAGPASAPAPSPNKMVIIVGVVVGGSVVIGALGLALFALWKKKKSRKDEAEYGFDEFMNDEFEKGTGPKRFSYKELARATNNFGQQEKLGEGGFGGVYRGFLKESKSYVAVKRISSGSKQGVKEYASEVKVISRLRHKNLVQLIGWCHEKKGLLLVYEFLPNGSLDYHLFKGKSKLPWEVRESDTYSFGVLALEIACGRKPVDPKYEGSQMTMVEWVWDLYGSGNIFEAADPNLSKDFNQEQMERLMIVGLWCAHPDRHFRPSIKQALHVLNFEAPLPVLPENMPVATYLTASAINLLSSQASAFGATASQSTQIKLSSYNDSTDSSKFTTSSEASSTSTSTSTSLLIAR</sequence>
<organism evidence="26 27">
    <name type="scientific">Escallonia herrerae</name>
    <dbReference type="NCBI Taxonomy" id="1293975"/>
    <lineage>
        <taxon>Eukaryota</taxon>
        <taxon>Viridiplantae</taxon>
        <taxon>Streptophyta</taxon>
        <taxon>Embryophyta</taxon>
        <taxon>Tracheophyta</taxon>
        <taxon>Spermatophyta</taxon>
        <taxon>Magnoliopsida</taxon>
        <taxon>eudicotyledons</taxon>
        <taxon>Gunneridae</taxon>
        <taxon>Pentapetalae</taxon>
        <taxon>asterids</taxon>
        <taxon>campanulids</taxon>
        <taxon>Escalloniales</taxon>
        <taxon>Escalloniaceae</taxon>
        <taxon>Escallonia</taxon>
    </lineage>
</organism>
<keyword evidence="8 24" id="KW-0732">Signal</keyword>
<dbReference type="GO" id="GO:0002229">
    <property type="term" value="P:defense response to oomycetes"/>
    <property type="evidence" value="ECO:0007669"/>
    <property type="project" value="UniProtKB-ARBA"/>
</dbReference>
<comment type="similarity">
    <text evidence="3">In the C-terminal section; belongs to the protein kinase superfamily. Ser/Thr protein kinase family.</text>
</comment>
<evidence type="ECO:0000256" key="8">
    <source>
        <dbReference type="ARBA" id="ARBA00022729"/>
    </source>
</evidence>
<dbReference type="InterPro" id="IPR050528">
    <property type="entry name" value="L-type_Lectin-RKs"/>
</dbReference>
<evidence type="ECO:0000313" key="26">
    <source>
        <dbReference type="EMBL" id="KAK3016246.1"/>
    </source>
</evidence>
<evidence type="ECO:0000256" key="13">
    <source>
        <dbReference type="ARBA" id="ARBA00022840"/>
    </source>
</evidence>
<keyword evidence="16" id="KW-0675">Receptor</keyword>
<evidence type="ECO:0000256" key="6">
    <source>
        <dbReference type="ARBA" id="ARBA00022679"/>
    </source>
</evidence>
<dbReference type="InterPro" id="IPR017441">
    <property type="entry name" value="Protein_kinase_ATP_BS"/>
</dbReference>
<dbReference type="Pfam" id="PF00139">
    <property type="entry name" value="Lectin_legB"/>
    <property type="match status" value="1"/>
</dbReference>
<feature type="chain" id="PRO_5041668327" description="Protein kinase domain-containing protein" evidence="24">
    <location>
        <begin position="33"/>
        <end position="634"/>
    </location>
</feature>
<dbReference type="InterPro" id="IPR001245">
    <property type="entry name" value="Ser-Thr/Tyr_kinase_cat_dom"/>
</dbReference>
<feature type="signal peptide" evidence="24">
    <location>
        <begin position="1"/>
        <end position="32"/>
    </location>
</feature>
<evidence type="ECO:0000256" key="19">
    <source>
        <dbReference type="ARBA" id="ARBA00058818"/>
    </source>
</evidence>
<dbReference type="GO" id="GO:0005886">
    <property type="term" value="C:plasma membrane"/>
    <property type="evidence" value="ECO:0007669"/>
    <property type="project" value="UniProtKB-SubCell"/>
</dbReference>
<evidence type="ECO:0000256" key="4">
    <source>
        <dbReference type="ARBA" id="ARBA00022475"/>
    </source>
</evidence>
<dbReference type="Gene3D" id="2.60.120.200">
    <property type="match status" value="1"/>
</dbReference>
<keyword evidence="11" id="KW-0418">Kinase</keyword>
<evidence type="ECO:0000256" key="21">
    <source>
        <dbReference type="PROSITE-ProRule" id="PRU10141"/>
    </source>
</evidence>
<evidence type="ECO:0000256" key="15">
    <source>
        <dbReference type="ARBA" id="ARBA00023136"/>
    </source>
</evidence>
<evidence type="ECO:0000256" key="10">
    <source>
        <dbReference type="ARBA" id="ARBA00022741"/>
    </source>
</evidence>
<evidence type="ECO:0000256" key="2">
    <source>
        <dbReference type="ARBA" id="ARBA00008536"/>
    </source>
</evidence>
<dbReference type="Proteomes" id="UP001188597">
    <property type="component" value="Unassembled WGS sequence"/>
</dbReference>
<dbReference type="CDD" id="cd06899">
    <property type="entry name" value="lectin_legume_LecRK_Arcelin_ConA"/>
    <property type="match status" value="1"/>
</dbReference>
<keyword evidence="5" id="KW-0723">Serine/threonine-protein kinase</keyword>
<dbReference type="InterPro" id="IPR013320">
    <property type="entry name" value="ConA-like_dom_sf"/>
</dbReference>
<dbReference type="GO" id="GO:0030246">
    <property type="term" value="F:carbohydrate binding"/>
    <property type="evidence" value="ECO:0007669"/>
    <property type="project" value="UniProtKB-KW"/>
</dbReference>
<dbReference type="SUPFAM" id="SSF49899">
    <property type="entry name" value="Concanavalin A-like lectins/glucanases"/>
    <property type="match status" value="1"/>
</dbReference>
<dbReference type="PANTHER" id="PTHR27007">
    <property type="match status" value="1"/>
</dbReference>
<evidence type="ECO:0000256" key="1">
    <source>
        <dbReference type="ARBA" id="ARBA00004251"/>
    </source>
</evidence>
<evidence type="ECO:0000256" key="23">
    <source>
        <dbReference type="SAM" id="Phobius"/>
    </source>
</evidence>
<dbReference type="EMBL" id="JAVXUP010001078">
    <property type="protein sequence ID" value="KAK3016246.1"/>
    <property type="molecule type" value="Genomic_DNA"/>
</dbReference>
<dbReference type="PROSITE" id="PS00107">
    <property type="entry name" value="PROTEIN_KINASE_ATP"/>
    <property type="match status" value="1"/>
</dbReference>
<keyword evidence="27" id="KW-1185">Reference proteome</keyword>
<feature type="transmembrane region" description="Helical" evidence="23">
    <location>
        <begin position="299"/>
        <end position="324"/>
    </location>
</feature>
<keyword evidence="15 23" id="KW-0472">Membrane</keyword>
<keyword evidence="4" id="KW-1003">Cell membrane</keyword>
<reference evidence="26" key="1">
    <citation type="submission" date="2022-12" db="EMBL/GenBank/DDBJ databases">
        <title>Draft genome assemblies for two species of Escallonia (Escalloniales).</title>
        <authorList>
            <person name="Chanderbali A."/>
            <person name="Dervinis C."/>
            <person name="Anghel I."/>
            <person name="Soltis D."/>
            <person name="Soltis P."/>
            <person name="Zapata F."/>
        </authorList>
    </citation>
    <scope>NUCLEOTIDE SEQUENCE</scope>
    <source>
        <strain evidence="26">UCBG64.0493</strain>
        <tissue evidence="26">Leaf</tissue>
    </source>
</reference>
<dbReference type="FunFam" id="2.60.120.200:FF:000103">
    <property type="entry name" value="L-type lectin-domain containing receptor kinase IX.1"/>
    <property type="match status" value="1"/>
</dbReference>
<evidence type="ECO:0000256" key="5">
    <source>
        <dbReference type="ARBA" id="ARBA00022527"/>
    </source>
</evidence>
<evidence type="ECO:0000259" key="25">
    <source>
        <dbReference type="PROSITE" id="PS50011"/>
    </source>
</evidence>
<comment type="caution">
    <text evidence="26">The sequence shown here is derived from an EMBL/GenBank/DDBJ whole genome shotgun (WGS) entry which is preliminary data.</text>
</comment>
<protein>
    <recommendedName>
        <fullName evidence="25">Protein kinase domain-containing protein</fullName>
    </recommendedName>
</protein>
<keyword evidence="7 23" id="KW-0812">Transmembrane</keyword>
<comment type="similarity">
    <text evidence="2">In the N-terminal section; belongs to the leguminous lectin family.</text>
</comment>
<dbReference type="InterPro" id="IPR000719">
    <property type="entry name" value="Prot_kinase_dom"/>
</dbReference>
<keyword evidence="9" id="KW-0430">Lectin</keyword>
<evidence type="ECO:0000256" key="22">
    <source>
        <dbReference type="SAM" id="MobiDB-lite"/>
    </source>
</evidence>
<name>A0AA89AYL6_9ASTE</name>
<keyword evidence="10 21" id="KW-0547">Nucleotide-binding</keyword>
<keyword evidence="14 23" id="KW-1133">Transmembrane helix</keyword>
<evidence type="ECO:0000256" key="24">
    <source>
        <dbReference type="SAM" id="SignalP"/>
    </source>
</evidence>
<proteinExistence type="inferred from homology"/>
<gene>
    <name evidence="26" type="ORF">RJ639_006077</name>
</gene>
<dbReference type="GO" id="GO:0009626">
    <property type="term" value="P:plant-type hypersensitive response"/>
    <property type="evidence" value="ECO:0007669"/>
    <property type="project" value="UniProtKB-ARBA"/>
</dbReference>
<evidence type="ECO:0000256" key="11">
    <source>
        <dbReference type="ARBA" id="ARBA00022777"/>
    </source>
</evidence>
<feature type="domain" description="Protein kinase" evidence="25">
    <location>
        <begin position="367"/>
        <end position="634"/>
    </location>
</feature>
<dbReference type="SUPFAM" id="SSF56112">
    <property type="entry name" value="Protein kinase-like (PK-like)"/>
    <property type="match status" value="1"/>
</dbReference>
<dbReference type="InterPro" id="IPR001220">
    <property type="entry name" value="Legume_lectin_dom"/>
</dbReference>
<keyword evidence="13 21" id="KW-0067">ATP-binding</keyword>
<evidence type="ECO:0000256" key="16">
    <source>
        <dbReference type="ARBA" id="ARBA00023170"/>
    </source>
</evidence>
<evidence type="ECO:0000256" key="20">
    <source>
        <dbReference type="ARBA" id="ARBA00063357"/>
    </source>
</evidence>
<dbReference type="GO" id="GO:0004674">
    <property type="term" value="F:protein serine/threonine kinase activity"/>
    <property type="evidence" value="ECO:0007669"/>
    <property type="project" value="UniProtKB-KW"/>
</dbReference>
<comment type="function">
    <text evidence="18">Involved in resistance response to the pathogenic oomycetes Phytophthora infestans and Phytophthora capsici.</text>
</comment>
<evidence type="ECO:0000256" key="18">
    <source>
        <dbReference type="ARBA" id="ARBA00058054"/>
    </source>
</evidence>
<keyword evidence="12" id="KW-0611">Plant defense</keyword>
<dbReference type="FunFam" id="3.30.200.20:FF:000168">
    <property type="entry name" value="L-type lectin-domain containing receptor kinase IX.1"/>
    <property type="match status" value="1"/>
</dbReference>
<dbReference type="Gene3D" id="3.30.200.20">
    <property type="entry name" value="Phosphorylase Kinase, domain 1"/>
    <property type="match status" value="1"/>
</dbReference>
<evidence type="ECO:0000313" key="27">
    <source>
        <dbReference type="Proteomes" id="UP001188597"/>
    </source>
</evidence>
<feature type="region of interest" description="Disordered" evidence="22">
    <location>
        <begin position="603"/>
        <end position="634"/>
    </location>
</feature>
<dbReference type="Pfam" id="PF07714">
    <property type="entry name" value="PK_Tyr_Ser-Thr"/>
    <property type="match status" value="1"/>
</dbReference>
<keyword evidence="17" id="KW-0325">Glycoprotein</keyword>
<evidence type="ECO:0000256" key="9">
    <source>
        <dbReference type="ARBA" id="ARBA00022734"/>
    </source>
</evidence>
<accession>A0AA89AYL6</accession>
<dbReference type="AlphaFoldDB" id="A0AA89AYL6"/>
<feature type="binding site" evidence="21">
    <location>
        <position position="396"/>
    </location>
    <ligand>
        <name>ATP</name>
        <dbReference type="ChEBI" id="CHEBI:30616"/>
    </ligand>
</feature>
<evidence type="ECO:0000256" key="14">
    <source>
        <dbReference type="ARBA" id="ARBA00022989"/>
    </source>
</evidence>
<dbReference type="InterPro" id="IPR011009">
    <property type="entry name" value="Kinase-like_dom_sf"/>
</dbReference>
<dbReference type="PROSITE" id="PS50011">
    <property type="entry name" value="PROTEIN_KINASE_DOM"/>
    <property type="match status" value="1"/>
</dbReference>
<comment type="subunit">
    <text evidence="20">Interacts with ABCG40.</text>
</comment>
<keyword evidence="6" id="KW-0808">Transferase</keyword>
<comment type="function">
    <text evidence="19">Promotes hydrogen peroxide H(2)O(2) production and cell death.</text>
</comment>
<feature type="compositionally biased region" description="Low complexity" evidence="22">
    <location>
        <begin position="606"/>
        <end position="634"/>
    </location>
</feature>
<evidence type="ECO:0000256" key="7">
    <source>
        <dbReference type="ARBA" id="ARBA00022692"/>
    </source>
</evidence>
<dbReference type="GO" id="GO:0005524">
    <property type="term" value="F:ATP binding"/>
    <property type="evidence" value="ECO:0007669"/>
    <property type="project" value="UniProtKB-UniRule"/>
</dbReference>
<comment type="subcellular location">
    <subcellularLocation>
        <location evidence="1">Cell membrane</location>
        <topology evidence="1">Single-pass type I membrane protein</topology>
    </subcellularLocation>
</comment>
<dbReference type="Gene3D" id="1.10.510.10">
    <property type="entry name" value="Transferase(Phosphotransferase) domain 1"/>
    <property type="match status" value="1"/>
</dbReference>